<evidence type="ECO:0000313" key="2">
    <source>
        <dbReference type="Proteomes" id="UP001642464"/>
    </source>
</evidence>
<organism evidence="1 2">
    <name type="scientific">Durusdinium trenchii</name>
    <dbReference type="NCBI Taxonomy" id="1381693"/>
    <lineage>
        <taxon>Eukaryota</taxon>
        <taxon>Sar</taxon>
        <taxon>Alveolata</taxon>
        <taxon>Dinophyceae</taxon>
        <taxon>Suessiales</taxon>
        <taxon>Symbiodiniaceae</taxon>
        <taxon>Durusdinium</taxon>
    </lineage>
</organism>
<proteinExistence type="predicted"/>
<gene>
    <name evidence="1" type="ORF">SCF082_LOCUS47167</name>
</gene>
<reference evidence="1 2" key="1">
    <citation type="submission" date="2024-02" db="EMBL/GenBank/DDBJ databases">
        <authorList>
            <person name="Chen Y."/>
            <person name="Shah S."/>
            <person name="Dougan E. K."/>
            <person name="Thang M."/>
            <person name="Chan C."/>
        </authorList>
    </citation>
    <scope>NUCLEOTIDE SEQUENCE [LARGE SCALE GENOMIC DNA]</scope>
</reference>
<name>A0ABP0RNS6_9DINO</name>
<protein>
    <submittedName>
        <fullName evidence="1">Uncharacterized protein</fullName>
    </submittedName>
</protein>
<comment type="caution">
    <text evidence="1">The sequence shown here is derived from an EMBL/GenBank/DDBJ whole genome shotgun (WGS) entry which is preliminary data.</text>
</comment>
<feature type="non-terminal residue" evidence="1">
    <location>
        <position position="54"/>
    </location>
</feature>
<accession>A0ABP0RNS6</accession>
<evidence type="ECO:0000313" key="1">
    <source>
        <dbReference type="EMBL" id="CAK9100826.1"/>
    </source>
</evidence>
<dbReference type="Proteomes" id="UP001642464">
    <property type="component" value="Unassembled WGS sequence"/>
</dbReference>
<dbReference type="EMBL" id="CAXAMM010041703">
    <property type="protein sequence ID" value="CAK9100826.1"/>
    <property type="molecule type" value="Genomic_DNA"/>
</dbReference>
<keyword evidence="2" id="KW-1185">Reference proteome</keyword>
<sequence>MRFHQMQEVEEIKRVFSIRNVPLNVPVLERALVMPAHKMNPGHLNGIYLVNTHP</sequence>